<dbReference type="EC" id="3.5.1.28" evidence="5"/>
<dbReference type="SMART" id="SM00646">
    <property type="entry name" value="Ami_3"/>
    <property type="match status" value="1"/>
</dbReference>
<dbReference type="GO" id="GO:0008745">
    <property type="term" value="F:N-acetylmuramoyl-L-alanine amidase activity"/>
    <property type="evidence" value="ECO:0007669"/>
    <property type="project" value="UniProtKB-EC"/>
</dbReference>
<dbReference type="PANTHER" id="PTHR30404:SF0">
    <property type="entry name" value="N-ACETYLMURAMOYL-L-ALANINE AMIDASE AMIC"/>
    <property type="match status" value="1"/>
</dbReference>
<dbReference type="PROSITE" id="PS51257">
    <property type="entry name" value="PROKAR_LIPOPROTEIN"/>
    <property type="match status" value="1"/>
</dbReference>
<dbReference type="InterPro" id="IPR007110">
    <property type="entry name" value="Ig-like_dom"/>
</dbReference>
<feature type="domain" description="Ig-like" evidence="4">
    <location>
        <begin position="87"/>
        <end position="176"/>
    </location>
</feature>
<dbReference type="RefSeq" id="WP_290291337.1">
    <property type="nucleotide sequence ID" value="NZ_CP047211.1"/>
</dbReference>
<dbReference type="Gene3D" id="3.40.630.40">
    <property type="entry name" value="Zn-dependent exopeptidases"/>
    <property type="match status" value="1"/>
</dbReference>
<dbReference type="Proteomes" id="UP001595751">
    <property type="component" value="Unassembled WGS sequence"/>
</dbReference>
<sequence length="294" mass="30068">MALPRARTAPLLLAATCALLAAGCTIDGGTIDREATGAGTENRGKAAEVAAPASQSTRTATARPSPSDPGPEPGEATLAGATIHLDPGHAAVMPEGNPQVTDGRGGSKPCQVPGTAAQDGWPEHTFNWLMAGAIRERLEARSATVLLTRADDDGTADCIDERARKENESAADLVVSLHADGSAEGNRGFHVIAVADPLPGNDAEGSAALAADLRDALVDAGFATSNYLGEDGIHLRTDLTGLNLSTKPKALVEFGNMRDSADIAVLRSEDGRARLADAVVDGIARALGATGTRR</sequence>
<keyword evidence="3" id="KW-0732">Signal</keyword>
<evidence type="ECO:0000313" key="5">
    <source>
        <dbReference type="EMBL" id="MFC3849058.1"/>
    </source>
</evidence>
<reference evidence="6" key="1">
    <citation type="journal article" date="2019" name="Int. J. Syst. Evol. Microbiol.">
        <title>The Global Catalogue of Microorganisms (GCM) 10K type strain sequencing project: providing services to taxonomists for standard genome sequencing and annotation.</title>
        <authorList>
            <consortium name="The Broad Institute Genomics Platform"/>
            <consortium name="The Broad Institute Genome Sequencing Center for Infectious Disease"/>
            <person name="Wu L."/>
            <person name="Ma J."/>
        </authorList>
    </citation>
    <scope>NUCLEOTIDE SEQUENCE [LARGE SCALE GENOMIC DNA]</scope>
    <source>
        <strain evidence="6">CCUG 53252</strain>
    </source>
</reference>
<evidence type="ECO:0000256" key="3">
    <source>
        <dbReference type="SAM" id="SignalP"/>
    </source>
</evidence>
<dbReference type="InterPro" id="IPR050695">
    <property type="entry name" value="N-acetylmuramoyl_amidase_3"/>
</dbReference>
<name>A0ABV7ZMR5_9CORY</name>
<evidence type="ECO:0000256" key="2">
    <source>
        <dbReference type="SAM" id="MobiDB-lite"/>
    </source>
</evidence>
<dbReference type="SUPFAM" id="SSF53187">
    <property type="entry name" value="Zn-dependent exopeptidases"/>
    <property type="match status" value="1"/>
</dbReference>
<dbReference type="PANTHER" id="PTHR30404">
    <property type="entry name" value="N-ACETYLMURAMOYL-L-ALANINE AMIDASE"/>
    <property type="match status" value="1"/>
</dbReference>
<dbReference type="EMBL" id="JBHRZN010000001">
    <property type="protein sequence ID" value="MFC3849058.1"/>
    <property type="molecule type" value="Genomic_DNA"/>
</dbReference>
<accession>A0ABV7ZMR5</accession>
<gene>
    <name evidence="5" type="ORF">ACFORJ_02590</name>
</gene>
<evidence type="ECO:0000313" key="6">
    <source>
        <dbReference type="Proteomes" id="UP001595751"/>
    </source>
</evidence>
<keyword evidence="6" id="KW-1185">Reference proteome</keyword>
<comment type="caution">
    <text evidence="5">The sequence shown here is derived from an EMBL/GenBank/DDBJ whole genome shotgun (WGS) entry which is preliminary data.</text>
</comment>
<evidence type="ECO:0000256" key="1">
    <source>
        <dbReference type="ARBA" id="ARBA00022801"/>
    </source>
</evidence>
<evidence type="ECO:0000259" key="4">
    <source>
        <dbReference type="PROSITE" id="PS50835"/>
    </source>
</evidence>
<feature type="signal peptide" evidence="3">
    <location>
        <begin position="1"/>
        <end position="21"/>
    </location>
</feature>
<dbReference type="CDD" id="cd02696">
    <property type="entry name" value="MurNAc-LAA"/>
    <property type="match status" value="1"/>
</dbReference>
<dbReference type="Pfam" id="PF01520">
    <property type="entry name" value="Amidase_3"/>
    <property type="match status" value="1"/>
</dbReference>
<feature type="compositionally biased region" description="Polar residues" evidence="2">
    <location>
        <begin position="53"/>
        <end position="62"/>
    </location>
</feature>
<protein>
    <submittedName>
        <fullName evidence="5">N-acetylmuramoyl-L-alanine amidase</fullName>
        <ecNumber evidence="5">3.5.1.28</ecNumber>
    </submittedName>
</protein>
<keyword evidence="1 5" id="KW-0378">Hydrolase</keyword>
<organism evidence="5 6">
    <name type="scientific">Corynebacterium hansenii</name>
    <dbReference type="NCBI Taxonomy" id="394964"/>
    <lineage>
        <taxon>Bacteria</taxon>
        <taxon>Bacillati</taxon>
        <taxon>Actinomycetota</taxon>
        <taxon>Actinomycetes</taxon>
        <taxon>Mycobacteriales</taxon>
        <taxon>Corynebacteriaceae</taxon>
        <taxon>Corynebacterium</taxon>
    </lineage>
</organism>
<proteinExistence type="predicted"/>
<dbReference type="InterPro" id="IPR002508">
    <property type="entry name" value="MurNAc-LAA_cat"/>
</dbReference>
<dbReference type="PROSITE" id="PS50835">
    <property type="entry name" value="IG_LIKE"/>
    <property type="match status" value="1"/>
</dbReference>
<feature type="region of interest" description="Disordered" evidence="2">
    <location>
        <begin position="35"/>
        <end position="119"/>
    </location>
</feature>
<feature type="chain" id="PRO_5046516608" evidence="3">
    <location>
        <begin position="22"/>
        <end position="294"/>
    </location>
</feature>